<protein>
    <recommendedName>
        <fullName evidence="2">Chitin-binding type-2 domain-containing protein</fullName>
    </recommendedName>
</protein>
<accession>T1H4L2</accession>
<dbReference type="GO" id="GO:0008061">
    <property type="term" value="F:chitin binding"/>
    <property type="evidence" value="ECO:0007669"/>
    <property type="project" value="InterPro"/>
</dbReference>
<dbReference type="PROSITE" id="PS50940">
    <property type="entry name" value="CHIT_BIND_II"/>
    <property type="match status" value="1"/>
</dbReference>
<evidence type="ECO:0000313" key="3">
    <source>
        <dbReference type="EnsemblMetazoa" id="MESCA011224-PA"/>
    </source>
</evidence>
<dbReference type="Gene3D" id="2.170.140.10">
    <property type="entry name" value="Chitin binding domain"/>
    <property type="match status" value="1"/>
</dbReference>
<organism evidence="3 4">
    <name type="scientific">Megaselia scalaris</name>
    <name type="common">Humpbacked fly</name>
    <name type="synonym">Phora scalaris</name>
    <dbReference type="NCBI Taxonomy" id="36166"/>
    <lineage>
        <taxon>Eukaryota</taxon>
        <taxon>Metazoa</taxon>
        <taxon>Ecdysozoa</taxon>
        <taxon>Arthropoda</taxon>
        <taxon>Hexapoda</taxon>
        <taxon>Insecta</taxon>
        <taxon>Pterygota</taxon>
        <taxon>Neoptera</taxon>
        <taxon>Endopterygota</taxon>
        <taxon>Diptera</taxon>
        <taxon>Brachycera</taxon>
        <taxon>Muscomorpha</taxon>
        <taxon>Platypezoidea</taxon>
        <taxon>Phoridae</taxon>
        <taxon>Megaseliini</taxon>
        <taxon>Megaselia</taxon>
    </lineage>
</organism>
<dbReference type="AlphaFoldDB" id="T1H4L2"/>
<dbReference type="SUPFAM" id="SSF57625">
    <property type="entry name" value="Invertebrate chitin-binding proteins"/>
    <property type="match status" value="1"/>
</dbReference>
<dbReference type="Pfam" id="PF01607">
    <property type="entry name" value="CBM_14"/>
    <property type="match status" value="1"/>
</dbReference>
<feature type="region of interest" description="Disordered" evidence="1">
    <location>
        <begin position="104"/>
        <end position="126"/>
    </location>
</feature>
<dbReference type="InterPro" id="IPR036508">
    <property type="entry name" value="Chitin-bd_dom_sf"/>
</dbReference>
<dbReference type="STRING" id="36166.T1H4L2"/>
<reference evidence="4" key="1">
    <citation type="submission" date="2013-02" db="EMBL/GenBank/DDBJ databases">
        <authorList>
            <person name="Hughes D."/>
        </authorList>
    </citation>
    <scope>NUCLEOTIDE SEQUENCE</scope>
    <source>
        <strain>Durham</strain>
        <strain evidence="4">NC isolate 2 -- Noor lab</strain>
    </source>
</reference>
<evidence type="ECO:0000313" key="4">
    <source>
        <dbReference type="Proteomes" id="UP000015102"/>
    </source>
</evidence>
<dbReference type="InterPro" id="IPR002557">
    <property type="entry name" value="Chitin-bd_dom"/>
</dbReference>
<evidence type="ECO:0000259" key="2">
    <source>
        <dbReference type="PROSITE" id="PS50940"/>
    </source>
</evidence>
<proteinExistence type="predicted"/>
<dbReference type="HOGENOM" id="CLU_838306_0_0_1"/>
<reference evidence="3" key="2">
    <citation type="submission" date="2015-06" db="UniProtKB">
        <authorList>
            <consortium name="EnsemblMetazoa"/>
        </authorList>
    </citation>
    <scope>IDENTIFICATION</scope>
</reference>
<evidence type="ECO:0000256" key="1">
    <source>
        <dbReference type="SAM" id="MobiDB-lite"/>
    </source>
</evidence>
<dbReference type="EMBL" id="CAQQ02176928">
    <property type="status" value="NOT_ANNOTATED_CDS"/>
    <property type="molecule type" value="Genomic_DNA"/>
</dbReference>
<dbReference type="Proteomes" id="UP000015102">
    <property type="component" value="Unassembled WGS sequence"/>
</dbReference>
<dbReference type="EnsemblMetazoa" id="MESCA011224-RA">
    <property type="protein sequence ID" value="MESCA011224-PA"/>
    <property type="gene ID" value="MESCA011224"/>
</dbReference>
<name>T1H4L2_MEGSC</name>
<keyword evidence="4" id="KW-1185">Reference proteome</keyword>
<dbReference type="GO" id="GO:0005576">
    <property type="term" value="C:extracellular region"/>
    <property type="evidence" value="ECO:0007669"/>
    <property type="project" value="InterPro"/>
</dbReference>
<sequence>KPCPEKTRPHKTRCDAYFKCKVLPSKSHVWVPEKCDEGLIYEPNLKICVLPGDDWECTLGETNIAHKDDDNTIYNLDILNKVTPKIENNEALDQIEIIESGSNDIKSSSEEETLEPTIESSGDGAEEVELEMREVPDLNAIKMPSVSPTKSKIDPNLTAHLQRLSQLIDGLKQTYQKQETPSSDLRPDQLNAFLAHHNIKSEFNVIPLNMNESMVPQSPEKITSNPNIVTLLFNKNNYSSQMNYTKNTNLSPETKVLLTNHGQNRRNGEGSYLNSQIVVNRPEGSFYLLYQHQTITHMMIALVIKLHIKILKKDQIINKTVSQFLMTKTIIP</sequence>
<feature type="domain" description="Chitin-binding type-2" evidence="2">
    <location>
        <begin position="1"/>
        <end position="59"/>
    </location>
</feature>